<evidence type="ECO:0000259" key="6">
    <source>
        <dbReference type="Pfam" id="PF00155"/>
    </source>
</evidence>
<dbReference type="AlphaFoldDB" id="A0A4S4FUT8"/>
<name>A0A4S4FUT8_9MICO</name>
<keyword evidence="7" id="KW-0032">Aminotransferase</keyword>
<dbReference type="Gene3D" id="3.40.640.10">
    <property type="entry name" value="Type I PLP-dependent aspartate aminotransferase-like (Major domain)"/>
    <property type="match status" value="1"/>
</dbReference>
<dbReference type="RefSeq" id="WP_136423858.1">
    <property type="nucleotide sequence ID" value="NZ_SSSN01000004.1"/>
</dbReference>
<evidence type="ECO:0000256" key="5">
    <source>
        <dbReference type="ARBA" id="ARBA00037974"/>
    </source>
</evidence>
<sequence>MTRIDAEPLAALRTRTSEKWTSFPDDVLPLPVAEMDFPLAEPIVEALQAAIRRSDTGYNSGSRAVAEAFAPFAIDRWNWQVDPARVTCTADVSMGIVEVLRQVIEPGDAVIITPPVYPPFFLLAPEAAGRIVEVPLLGGIDEGWRLDLDGIDAAFAAGARSMVLCNPHNPVGLCHSADDLRALAEIAARHDVTIVSDEIHNALLMPGASFTPFLSVSDAAREHGVTVTSASKAFNIAGLKCALIVTASKRTDAIRAGFAIEVEWRTSIFGAIASVAAFRDGGPWLDGVLETLDGNRRLLASLLADHLPEVRYRLPDATYLTWLDFSALGWGDDPARFTLERARVALANGPEFGTAEGRGHARLNIGTSPEVITEAIERIAAAR</sequence>
<evidence type="ECO:0000313" key="8">
    <source>
        <dbReference type="Proteomes" id="UP000307380"/>
    </source>
</evidence>
<dbReference type="Proteomes" id="UP000307380">
    <property type="component" value="Unassembled WGS sequence"/>
</dbReference>
<evidence type="ECO:0000256" key="1">
    <source>
        <dbReference type="ARBA" id="ARBA00001933"/>
    </source>
</evidence>
<dbReference type="OrthoDB" id="3224382at2"/>
<dbReference type="EMBL" id="SSSN01000004">
    <property type="protein sequence ID" value="THG34640.1"/>
    <property type="molecule type" value="Genomic_DNA"/>
</dbReference>
<organism evidence="7 8">
    <name type="scientific">Orlajensenia flava</name>
    <dbReference type="NCBI Taxonomy" id="2565934"/>
    <lineage>
        <taxon>Bacteria</taxon>
        <taxon>Bacillati</taxon>
        <taxon>Actinomycetota</taxon>
        <taxon>Actinomycetes</taxon>
        <taxon>Micrococcales</taxon>
        <taxon>Microbacteriaceae</taxon>
        <taxon>Orlajensenia</taxon>
    </lineage>
</organism>
<dbReference type="GO" id="GO:0008483">
    <property type="term" value="F:transaminase activity"/>
    <property type="evidence" value="ECO:0007669"/>
    <property type="project" value="UniProtKB-KW"/>
</dbReference>
<dbReference type="PANTHER" id="PTHR43525">
    <property type="entry name" value="PROTEIN MALY"/>
    <property type="match status" value="1"/>
</dbReference>
<dbReference type="CDD" id="cd00609">
    <property type="entry name" value="AAT_like"/>
    <property type="match status" value="1"/>
</dbReference>
<dbReference type="InterPro" id="IPR004839">
    <property type="entry name" value="Aminotransferase_I/II_large"/>
</dbReference>
<feature type="domain" description="Aminotransferase class I/classII large" evidence="6">
    <location>
        <begin position="27"/>
        <end position="379"/>
    </location>
</feature>
<evidence type="ECO:0000256" key="3">
    <source>
        <dbReference type="ARBA" id="ARBA00022898"/>
    </source>
</evidence>
<protein>
    <recommendedName>
        <fullName evidence="2">cysteine-S-conjugate beta-lyase</fullName>
        <ecNumber evidence="2">4.4.1.13</ecNumber>
    </recommendedName>
</protein>
<evidence type="ECO:0000256" key="4">
    <source>
        <dbReference type="ARBA" id="ARBA00023239"/>
    </source>
</evidence>
<keyword evidence="8" id="KW-1185">Reference proteome</keyword>
<accession>A0A4S4FUT8</accession>
<dbReference type="EC" id="4.4.1.13" evidence="2"/>
<dbReference type="InterPro" id="IPR051798">
    <property type="entry name" value="Class-II_PLP-Dep_Aminotrans"/>
</dbReference>
<comment type="similarity">
    <text evidence="5">Belongs to the class-II pyridoxal-phosphate-dependent aminotransferase family. MalY/PatB cystathionine beta-lyase subfamily.</text>
</comment>
<gene>
    <name evidence="7" type="ORF">E6C70_07410</name>
</gene>
<proteinExistence type="inferred from homology"/>
<dbReference type="Pfam" id="PF00155">
    <property type="entry name" value="Aminotran_1_2"/>
    <property type="match status" value="1"/>
</dbReference>
<dbReference type="SUPFAM" id="SSF53383">
    <property type="entry name" value="PLP-dependent transferases"/>
    <property type="match status" value="1"/>
</dbReference>
<keyword evidence="7" id="KW-0808">Transferase</keyword>
<evidence type="ECO:0000256" key="2">
    <source>
        <dbReference type="ARBA" id="ARBA00012224"/>
    </source>
</evidence>
<dbReference type="GO" id="GO:0047804">
    <property type="term" value="F:cysteine-S-conjugate beta-lyase activity"/>
    <property type="evidence" value="ECO:0007669"/>
    <property type="project" value="UniProtKB-EC"/>
</dbReference>
<reference evidence="7 8" key="1">
    <citation type="submission" date="2019-04" db="EMBL/GenBank/DDBJ databases">
        <authorList>
            <person name="Jiang L."/>
        </authorList>
    </citation>
    <scope>NUCLEOTIDE SEQUENCE [LARGE SCALE GENOMIC DNA]</scope>
    <source>
        <strain evidence="7 8">YIM 131861</strain>
    </source>
</reference>
<comment type="cofactor">
    <cofactor evidence="1">
        <name>pyridoxal 5'-phosphate</name>
        <dbReference type="ChEBI" id="CHEBI:597326"/>
    </cofactor>
</comment>
<keyword evidence="3" id="KW-0663">Pyridoxal phosphate</keyword>
<evidence type="ECO:0000313" key="7">
    <source>
        <dbReference type="EMBL" id="THG34640.1"/>
    </source>
</evidence>
<dbReference type="Gene3D" id="3.90.1150.10">
    <property type="entry name" value="Aspartate Aminotransferase, domain 1"/>
    <property type="match status" value="1"/>
</dbReference>
<dbReference type="InterPro" id="IPR015422">
    <property type="entry name" value="PyrdxlP-dep_Trfase_small"/>
</dbReference>
<keyword evidence="4" id="KW-0456">Lyase</keyword>
<dbReference type="PANTHER" id="PTHR43525:SF2">
    <property type="entry name" value="CYSTATHIONINE BETA-LYASE-RELATED"/>
    <property type="match status" value="1"/>
</dbReference>
<dbReference type="InterPro" id="IPR015424">
    <property type="entry name" value="PyrdxlP-dep_Trfase"/>
</dbReference>
<dbReference type="GO" id="GO:0030170">
    <property type="term" value="F:pyridoxal phosphate binding"/>
    <property type="evidence" value="ECO:0007669"/>
    <property type="project" value="InterPro"/>
</dbReference>
<comment type="caution">
    <text evidence="7">The sequence shown here is derived from an EMBL/GenBank/DDBJ whole genome shotgun (WGS) entry which is preliminary data.</text>
</comment>
<dbReference type="InterPro" id="IPR015421">
    <property type="entry name" value="PyrdxlP-dep_Trfase_major"/>
</dbReference>